<organism evidence="2 3">
    <name type="scientific">Oleomonas cavernae</name>
    <dbReference type="NCBI Taxonomy" id="2320859"/>
    <lineage>
        <taxon>Bacteria</taxon>
        <taxon>Pseudomonadati</taxon>
        <taxon>Pseudomonadota</taxon>
        <taxon>Alphaproteobacteria</taxon>
        <taxon>Acetobacterales</taxon>
        <taxon>Acetobacteraceae</taxon>
        <taxon>Oleomonas</taxon>
    </lineage>
</organism>
<dbReference type="AlphaFoldDB" id="A0A418WD75"/>
<sequence>MPRRPGRPPRRPPPRQPRPPPRRRRPRPPTIRSWPRSATRKSTVPRWRRPTRLCPSSSPRSRWTRYFQTC</sequence>
<accession>A0A418WD75</accession>
<evidence type="ECO:0000313" key="3">
    <source>
        <dbReference type="Proteomes" id="UP000284605"/>
    </source>
</evidence>
<proteinExistence type="predicted"/>
<protein>
    <submittedName>
        <fullName evidence="2">Uncharacterized protein</fullName>
    </submittedName>
</protein>
<keyword evidence="3" id="KW-1185">Reference proteome</keyword>
<evidence type="ECO:0000313" key="2">
    <source>
        <dbReference type="EMBL" id="RJF87977.1"/>
    </source>
</evidence>
<reference evidence="2 3" key="1">
    <citation type="submission" date="2018-09" db="EMBL/GenBank/DDBJ databases">
        <authorList>
            <person name="Zhu H."/>
        </authorList>
    </citation>
    <scope>NUCLEOTIDE SEQUENCE [LARGE SCALE GENOMIC DNA]</scope>
    <source>
        <strain evidence="2 3">K1W22B-8</strain>
    </source>
</reference>
<dbReference type="Proteomes" id="UP000284605">
    <property type="component" value="Unassembled WGS sequence"/>
</dbReference>
<name>A0A418WD75_9PROT</name>
<feature type="compositionally biased region" description="Basic residues" evidence="1">
    <location>
        <begin position="1"/>
        <end position="13"/>
    </location>
</feature>
<comment type="caution">
    <text evidence="2">The sequence shown here is derived from an EMBL/GenBank/DDBJ whole genome shotgun (WGS) entry which is preliminary data.</text>
</comment>
<feature type="compositionally biased region" description="Polar residues" evidence="1">
    <location>
        <begin position="54"/>
        <end position="70"/>
    </location>
</feature>
<feature type="region of interest" description="Disordered" evidence="1">
    <location>
        <begin position="1"/>
        <end position="70"/>
    </location>
</feature>
<gene>
    <name evidence="2" type="ORF">D3874_13890</name>
</gene>
<dbReference type="EMBL" id="QYUK01000011">
    <property type="protein sequence ID" value="RJF87977.1"/>
    <property type="molecule type" value="Genomic_DNA"/>
</dbReference>
<evidence type="ECO:0000256" key="1">
    <source>
        <dbReference type="SAM" id="MobiDB-lite"/>
    </source>
</evidence>